<dbReference type="RefSeq" id="WP_268779887.1">
    <property type="nucleotide sequence ID" value="NZ_JAPRAT010000012.1"/>
</dbReference>
<dbReference type="PANTHER" id="PTHR43833:SF9">
    <property type="entry name" value="POTASSIUM CHANNEL PROTEIN YUGO-RELATED"/>
    <property type="match status" value="1"/>
</dbReference>
<evidence type="ECO:0000256" key="2">
    <source>
        <dbReference type="SAM" id="Phobius"/>
    </source>
</evidence>
<dbReference type="PROSITE" id="PS51202">
    <property type="entry name" value="RCK_C"/>
    <property type="match status" value="1"/>
</dbReference>
<dbReference type="GO" id="GO:0008324">
    <property type="term" value="F:monoatomic cation transmembrane transporter activity"/>
    <property type="evidence" value="ECO:0007669"/>
    <property type="project" value="InterPro"/>
</dbReference>
<keyword evidence="5" id="KW-0407">Ion channel</keyword>
<name>A0A9J6RCN7_9BACI</name>
<feature type="domain" description="RCK C-terminal" evidence="4">
    <location>
        <begin position="247"/>
        <end position="334"/>
    </location>
</feature>
<keyword evidence="6" id="KW-1185">Reference proteome</keyword>
<evidence type="ECO:0000256" key="1">
    <source>
        <dbReference type="ARBA" id="ARBA00004651"/>
    </source>
</evidence>
<gene>
    <name evidence="5" type="ORF">OWO01_07825</name>
</gene>
<reference evidence="5" key="1">
    <citation type="submission" date="2022-11" db="EMBL/GenBank/DDBJ databases">
        <title>WGS of Natronobacillus azotifigens 24KS-1, an anaerobic diazotrophic haloalkaliphile from soda-rich habitats.</title>
        <authorList>
            <person name="Sorokin D.Y."/>
            <person name="Merkel A.Y."/>
        </authorList>
    </citation>
    <scope>NUCLEOTIDE SEQUENCE</scope>
    <source>
        <strain evidence="5">24KS-1</strain>
    </source>
</reference>
<dbReference type="GO" id="GO:0006813">
    <property type="term" value="P:potassium ion transport"/>
    <property type="evidence" value="ECO:0007669"/>
    <property type="project" value="InterPro"/>
</dbReference>
<feature type="transmembrane region" description="Helical" evidence="2">
    <location>
        <begin position="65"/>
        <end position="87"/>
    </location>
</feature>
<dbReference type="InterPro" id="IPR006037">
    <property type="entry name" value="RCK_C"/>
</dbReference>
<accession>A0A9J6RCN7</accession>
<keyword evidence="2" id="KW-0812">Transmembrane</keyword>
<dbReference type="Pfam" id="PF07885">
    <property type="entry name" value="Ion_trans_2"/>
    <property type="match status" value="1"/>
</dbReference>
<keyword evidence="5" id="KW-0406">Ion transport</keyword>
<evidence type="ECO:0000313" key="5">
    <source>
        <dbReference type="EMBL" id="MCZ0703118.1"/>
    </source>
</evidence>
<dbReference type="AlphaFoldDB" id="A0A9J6RCN7"/>
<dbReference type="InterPro" id="IPR050721">
    <property type="entry name" value="Trk_Ktr_HKT_K-transport"/>
</dbReference>
<dbReference type="InterPro" id="IPR036291">
    <property type="entry name" value="NAD(P)-bd_dom_sf"/>
</dbReference>
<proteinExistence type="predicted"/>
<comment type="subcellular location">
    <subcellularLocation>
        <location evidence="1">Cell membrane</location>
        <topology evidence="1">Multi-pass membrane protein</topology>
    </subcellularLocation>
</comment>
<dbReference type="SUPFAM" id="SSF51735">
    <property type="entry name" value="NAD(P)-binding Rossmann-fold domains"/>
    <property type="match status" value="1"/>
</dbReference>
<evidence type="ECO:0000259" key="3">
    <source>
        <dbReference type="PROSITE" id="PS51201"/>
    </source>
</evidence>
<dbReference type="EMBL" id="JAPRAT010000012">
    <property type="protein sequence ID" value="MCZ0703118.1"/>
    <property type="molecule type" value="Genomic_DNA"/>
</dbReference>
<feature type="transmembrane region" description="Helical" evidence="2">
    <location>
        <begin position="7"/>
        <end position="28"/>
    </location>
</feature>
<dbReference type="Gene3D" id="3.40.50.720">
    <property type="entry name" value="NAD(P)-binding Rossmann-like Domain"/>
    <property type="match status" value="1"/>
</dbReference>
<keyword evidence="2" id="KW-0472">Membrane</keyword>
<evidence type="ECO:0000259" key="4">
    <source>
        <dbReference type="PROSITE" id="PS51202"/>
    </source>
</evidence>
<dbReference type="Gene3D" id="3.30.70.1450">
    <property type="entry name" value="Regulator of K+ conductance, C-terminal domain"/>
    <property type="match status" value="1"/>
</dbReference>
<dbReference type="Pfam" id="PF02080">
    <property type="entry name" value="TrkA_C"/>
    <property type="match status" value="1"/>
</dbReference>
<protein>
    <submittedName>
        <fullName evidence="5">Potassium channel protein</fullName>
    </submittedName>
</protein>
<keyword evidence="2" id="KW-1133">Transmembrane helix</keyword>
<dbReference type="Gene3D" id="1.10.287.70">
    <property type="match status" value="1"/>
</dbReference>
<feature type="domain" description="RCK N-terminal" evidence="3">
    <location>
        <begin position="108"/>
        <end position="225"/>
    </location>
</feature>
<dbReference type="PROSITE" id="PS51201">
    <property type="entry name" value="RCK_N"/>
    <property type="match status" value="1"/>
</dbReference>
<sequence>MKNRNKIIFFFGLVCALFIIGSLGYWLILDGISWLDAIYMTAITISTVGYGEVAPMSDLAKIFSIALIIFSIGVIGYGGSTVISYIFEGNLKEAWRTRRMNDRIERLTNHYIVCGAGKTGIYVIQTLEARSIPFVVIDNDPDIVNTLKEDDINVIVADATTEDALKKAKIEDAKGLVASLSTDADNLFTVLTARELNYEFTIIAKAINHKSHDKLLRAGANKTVSPNEIGGHRMASMLLRPSVISFLDTVTHAGNLDLDLDEIEITSGSELCDRSIKDANIKEKADLILIALKKANSDEMIFNPNPDEVLEEKDVLIILGKDDQVRALQKESEQE</sequence>
<dbReference type="GO" id="GO:0005886">
    <property type="term" value="C:plasma membrane"/>
    <property type="evidence" value="ECO:0007669"/>
    <property type="project" value="UniProtKB-SubCell"/>
</dbReference>
<dbReference type="PANTHER" id="PTHR43833">
    <property type="entry name" value="POTASSIUM CHANNEL PROTEIN 2-RELATED-RELATED"/>
    <property type="match status" value="1"/>
</dbReference>
<dbReference type="InterPro" id="IPR013099">
    <property type="entry name" value="K_chnl_dom"/>
</dbReference>
<dbReference type="SUPFAM" id="SSF116726">
    <property type="entry name" value="TrkA C-terminal domain-like"/>
    <property type="match status" value="1"/>
</dbReference>
<keyword evidence="5" id="KW-0813">Transport</keyword>
<dbReference type="SUPFAM" id="SSF81324">
    <property type="entry name" value="Voltage-gated potassium channels"/>
    <property type="match status" value="1"/>
</dbReference>
<dbReference type="InterPro" id="IPR003148">
    <property type="entry name" value="RCK_N"/>
</dbReference>
<dbReference type="Pfam" id="PF02254">
    <property type="entry name" value="TrkA_N"/>
    <property type="match status" value="1"/>
</dbReference>
<dbReference type="Proteomes" id="UP001084197">
    <property type="component" value="Unassembled WGS sequence"/>
</dbReference>
<organism evidence="5 6">
    <name type="scientific">Natronobacillus azotifigens</name>
    <dbReference type="NCBI Taxonomy" id="472978"/>
    <lineage>
        <taxon>Bacteria</taxon>
        <taxon>Bacillati</taxon>
        <taxon>Bacillota</taxon>
        <taxon>Bacilli</taxon>
        <taxon>Bacillales</taxon>
        <taxon>Bacillaceae</taxon>
        <taxon>Natronobacillus</taxon>
    </lineage>
</organism>
<evidence type="ECO:0000313" key="6">
    <source>
        <dbReference type="Proteomes" id="UP001084197"/>
    </source>
</evidence>
<dbReference type="InterPro" id="IPR036721">
    <property type="entry name" value="RCK_C_sf"/>
</dbReference>
<comment type="caution">
    <text evidence="5">The sequence shown here is derived from an EMBL/GenBank/DDBJ whole genome shotgun (WGS) entry which is preliminary data.</text>
</comment>